<evidence type="ECO:0000256" key="2">
    <source>
        <dbReference type="ARBA" id="ARBA00023015"/>
    </source>
</evidence>
<comment type="similarity">
    <text evidence="1">Belongs to the LysR transcriptional regulatory family.</text>
</comment>
<dbReference type="Proteomes" id="UP001238540">
    <property type="component" value="Unassembled WGS sequence"/>
</dbReference>
<evidence type="ECO:0000256" key="3">
    <source>
        <dbReference type="ARBA" id="ARBA00023125"/>
    </source>
</evidence>
<dbReference type="Pfam" id="PF03466">
    <property type="entry name" value="LysR_substrate"/>
    <property type="match status" value="1"/>
</dbReference>
<evidence type="ECO:0000313" key="6">
    <source>
        <dbReference type="EMBL" id="MDN3612148.1"/>
    </source>
</evidence>
<keyword evidence="3" id="KW-0238">DNA-binding</keyword>
<evidence type="ECO:0000256" key="4">
    <source>
        <dbReference type="ARBA" id="ARBA00023163"/>
    </source>
</evidence>
<evidence type="ECO:0000313" key="7">
    <source>
        <dbReference type="Proteomes" id="UP001238540"/>
    </source>
</evidence>
<proteinExistence type="inferred from homology"/>
<keyword evidence="7" id="KW-1185">Reference proteome</keyword>
<evidence type="ECO:0000259" key="5">
    <source>
        <dbReference type="PROSITE" id="PS50931"/>
    </source>
</evidence>
<sequence>MSQYKQMMIFKAIVESGSISKAAEKLNLSKSVLSTQLKQLESDLSCSLLKRTTRKQSLTSSGERFYQHCIKMNDVMSVAWQDIRQLQTEPEGNLCVTAPVALMDSIVVPALSEAFMHYPKVSLSLLAEDRQLDVMQHNIDLAIRVGQSPDSRLKQKRIGQFRDILCQPRHIKPFMVPSRYIANQWQPKLVTHHLQHRVKEDEKTLSFTTHHNANTVHQVAHMIELNMGVGLIPEFCLQQYPNLQPCDEDYQLLPNSVYALHPYSLSPPPTVSMAIESIEHMLASLTNK</sequence>
<dbReference type="InterPro" id="IPR036390">
    <property type="entry name" value="WH_DNA-bd_sf"/>
</dbReference>
<dbReference type="SUPFAM" id="SSF46785">
    <property type="entry name" value="Winged helix' DNA-binding domain"/>
    <property type="match status" value="1"/>
</dbReference>
<accession>A0ABT8BZN4</accession>
<dbReference type="InterPro" id="IPR005119">
    <property type="entry name" value="LysR_subst-bd"/>
</dbReference>
<gene>
    <name evidence="6" type="ORF">QWZ16_21370</name>
</gene>
<dbReference type="InterPro" id="IPR058163">
    <property type="entry name" value="LysR-type_TF_proteobact-type"/>
</dbReference>
<keyword evidence="4" id="KW-0804">Transcription</keyword>
<protein>
    <submittedName>
        <fullName evidence="6">LysR family transcriptional regulator</fullName>
    </submittedName>
</protein>
<dbReference type="InterPro" id="IPR036388">
    <property type="entry name" value="WH-like_DNA-bd_sf"/>
</dbReference>
<comment type="caution">
    <text evidence="6">The sequence shown here is derived from an EMBL/GenBank/DDBJ whole genome shotgun (WGS) entry which is preliminary data.</text>
</comment>
<dbReference type="Pfam" id="PF00126">
    <property type="entry name" value="HTH_1"/>
    <property type="match status" value="1"/>
</dbReference>
<keyword evidence="2" id="KW-0805">Transcription regulation</keyword>
<dbReference type="RefSeq" id="WP_170882498.1">
    <property type="nucleotide sequence ID" value="NZ_JAUFQC010000027.1"/>
</dbReference>
<name>A0ABT8BZN4_9VIBR</name>
<feature type="domain" description="HTH lysR-type" evidence="5">
    <location>
        <begin position="1"/>
        <end position="59"/>
    </location>
</feature>
<evidence type="ECO:0000256" key="1">
    <source>
        <dbReference type="ARBA" id="ARBA00009437"/>
    </source>
</evidence>
<dbReference type="EMBL" id="JAUFQC010000027">
    <property type="protein sequence ID" value="MDN3612148.1"/>
    <property type="molecule type" value="Genomic_DNA"/>
</dbReference>
<dbReference type="Gene3D" id="3.40.190.290">
    <property type="match status" value="1"/>
</dbReference>
<dbReference type="PROSITE" id="PS50931">
    <property type="entry name" value="HTH_LYSR"/>
    <property type="match status" value="1"/>
</dbReference>
<dbReference type="PANTHER" id="PTHR30537:SF66">
    <property type="entry name" value="IRON-REGULATED VIRULENCE REGULATORY PROTEIN IRGB"/>
    <property type="match status" value="1"/>
</dbReference>
<dbReference type="Gene3D" id="1.10.10.10">
    <property type="entry name" value="Winged helix-like DNA-binding domain superfamily/Winged helix DNA-binding domain"/>
    <property type="match status" value="1"/>
</dbReference>
<organism evidence="6 7">
    <name type="scientific">Vibrio ostreicida</name>
    <dbReference type="NCBI Taxonomy" id="526588"/>
    <lineage>
        <taxon>Bacteria</taxon>
        <taxon>Pseudomonadati</taxon>
        <taxon>Pseudomonadota</taxon>
        <taxon>Gammaproteobacteria</taxon>
        <taxon>Vibrionales</taxon>
        <taxon>Vibrionaceae</taxon>
        <taxon>Vibrio</taxon>
    </lineage>
</organism>
<dbReference type="InterPro" id="IPR000847">
    <property type="entry name" value="LysR_HTH_N"/>
</dbReference>
<dbReference type="SUPFAM" id="SSF53850">
    <property type="entry name" value="Periplasmic binding protein-like II"/>
    <property type="match status" value="1"/>
</dbReference>
<reference evidence="7" key="1">
    <citation type="journal article" date="2019" name="Int. J. Syst. Evol. Microbiol.">
        <title>The Global Catalogue of Microorganisms (GCM) 10K type strain sequencing project: providing services to taxonomists for standard genome sequencing and annotation.</title>
        <authorList>
            <consortium name="The Broad Institute Genomics Platform"/>
            <consortium name="The Broad Institute Genome Sequencing Center for Infectious Disease"/>
            <person name="Wu L."/>
            <person name="Ma J."/>
        </authorList>
    </citation>
    <scope>NUCLEOTIDE SEQUENCE [LARGE SCALE GENOMIC DNA]</scope>
    <source>
        <strain evidence="7">CECT 7398</strain>
    </source>
</reference>
<dbReference type="PRINTS" id="PR00039">
    <property type="entry name" value="HTHLYSR"/>
</dbReference>
<dbReference type="PANTHER" id="PTHR30537">
    <property type="entry name" value="HTH-TYPE TRANSCRIPTIONAL REGULATOR"/>
    <property type="match status" value="1"/>
</dbReference>